<feature type="domain" description="ARC105/Med15 mediator subunit central" evidence="1">
    <location>
        <begin position="10"/>
        <end position="88"/>
    </location>
</feature>
<comment type="caution">
    <text evidence="3">The sequence shown here is derived from an EMBL/GenBank/DDBJ whole genome shotgun (WGS) entry which is preliminary data.</text>
</comment>
<name>A0AAN7X9W5_ELEMC</name>
<reference evidence="3 4" key="1">
    <citation type="journal article" date="2023" name="Genes (Basel)">
        <title>Chromosome-Level Genome Assembly and Circadian Gene Repertoire of the Patagonia Blennie Eleginops maclovinus-The Closest Ancestral Proxy of Antarctic Cryonotothenioids.</title>
        <authorList>
            <person name="Cheng C.C."/>
            <person name="Rivera-Colon A.G."/>
            <person name="Minhas B.F."/>
            <person name="Wilson L."/>
            <person name="Rayamajhi N."/>
            <person name="Vargas-Chacoff L."/>
            <person name="Catchen J.M."/>
        </authorList>
    </citation>
    <scope>NUCLEOTIDE SEQUENCE [LARGE SCALE GENOMIC DNA]</scope>
    <source>
        <strain evidence="3">JMC-PN-2008</strain>
    </source>
</reference>
<evidence type="ECO:0000259" key="2">
    <source>
        <dbReference type="Pfam" id="PF21539"/>
    </source>
</evidence>
<dbReference type="InterPro" id="IPR048386">
    <property type="entry name" value="Med15_C"/>
</dbReference>
<reference evidence="3 4" key="2">
    <citation type="journal article" date="2023" name="Mol. Biol. Evol.">
        <title>Genomics of Secondarily Temperate Adaptation in the Only Non-Antarctic Icefish.</title>
        <authorList>
            <person name="Rivera-Colon A.G."/>
            <person name="Rayamajhi N."/>
            <person name="Minhas B.F."/>
            <person name="Madrigal G."/>
            <person name="Bilyk K.T."/>
            <person name="Yoon V."/>
            <person name="Hune M."/>
            <person name="Gregory S."/>
            <person name="Cheng C.H.C."/>
            <person name="Catchen J.M."/>
        </authorList>
    </citation>
    <scope>NUCLEOTIDE SEQUENCE [LARGE SCALE GENOMIC DNA]</scope>
    <source>
        <strain evidence="3">JMC-PN-2008</strain>
    </source>
</reference>
<evidence type="ECO:0000259" key="1">
    <source>
        <dbReference type="Pfam" id="PF21538"/>
    </source>
</evidence>
<dbReference type="PANTHER" id="PTHR31804">
    <property type="entry name" value="MEDIATOR OF RNA POLYMERASE II TRANSCRIPTION SUBUNIT 15"/>
    <property type="match status" value="1"/>
</dbReference>
<proteinExistence type="predicted"/>
<feature type="domain" description="ARC105/Med15 mediator subunit C-terminal" evidence="2">
    <location>
        <begin position="118"/>
        <end position="226"/>
    </location>
</feature>
<protein>
    <recommendedName>
        <fullName evidence="5">Mediator complex subunit 15</fullName>
    </recommendedName>
</protein>
<keyword evidence="4" id="KW-1185">Reference proteome</keyword>
<dbReference type="Proteomes" id="UP001346869">
    <property type="component" value="Unassembled WGS sequence"/>
</dbReference>
<dbReference type="Pfam" id="PF21538">
    <property type="entry name" value="Med15_M"/>
    <property type="match status" value="1"/>
</dbReference>
<dbReference type="PANTHER" id="PTHR31804:SF3">
    <property type="entry name" value="MEDIATOR OF RNA POLYMERASE II TRANSCRIPTION SUBUNIT 15"/>
    <property type="match status" value="1"/>
</dbReference>
<sequence>MSPAGATSLEDQQYMEKLKQLSKYIEPLRRMINKIDKNEDRKKDLSKMKSLLNILTDPNTRCPLKTLQKCEIALEKLKNDMAVPTPPPPPGADQAAVPVGPNVTGRKRKHDEDERQTIPNILQGEVARLDVKFLVNLDPAFCSNNGTVHLVCKLDDKNLPSVPPLQLSVPADYPDQSPYWADDGDRYGANNFLKTVHRNMTSKLLQLPDKHSVTELLNTWAQSVRQACLSAA</sequence>
<evidence type="ECO:0000313" key="3">
    <source>
        <dbReference type="EMBL" id="KAK5855715.1"/>
    </source>
</evidence>
<evidence type="ECO:0000313" key="4">
    <source>
        <dbReference type="Proteomes" id="UP001346869"/>
    </source>
</evidence>
<accession>A0AAN7X9W5</accession>
<dbReference type="InterPro" id="IPR048385">
    <property type="entry name" value="Med15_central"/>
</dbReference>
<dbReference type="AlphaFoldDB" id="A0AAN7X9W5"/>
<dbReference type="EMBL" id="JAUZQC010000017">
    <property type="protein sequence ID" value="KAK5855715.1"/>
    <property type="molecule type" value="Genomic_DNA"/>
</dbReference>
<evidence type="ECO:0008006" key="5">
    <source>
        <dbReference type="Google" id="ProtNLM"/>
    </source>
</evidence>
<dbReference type="Pfam" id="PF21539">
    <property type="entry name" value="Med15_C"/>
    <property type="match status" value="1"/>
</dbReference>
<organism evidence="3 4">
    <name type="scientific">Eleginops maclovinus</name>
    <name type="common">Patagonian blennie</name>
    <name type="synonym">Eleginus maclovinus</name>
    <dbReference type="NCBI Taxonomy" id="56733"/>
    <lineage>
        <taxon>Eukaryota</taxon>
        <taxon>Metazoa</taxon>
        <taxon>Chordata</taxon>
        <taxon>Craniata</taxon>
        <taxon>Vertebrata</taxon>
        <taxon>Euteleostomi</taxon>
        <taxon>Actinopterygii</taxon>
        <taxon>Neopterygii</taxon>
        <taxon>Teleostei</taxon>
        <taxon>Neoteleostei</taxon>
        <taxon>Acanthomorphata</taxon>
        <taxon>Eupercaria</taxon>
        <taxon>Perciformes</taxon>
        <taxon>Notothenioidei</taxon>
        <taxon>Eleginopidae</taxon>
        <taxon>Eleginops</taxon>
    </lineage>
</organism>
<gene>
    <name evidence="3" type="ORF">PBY51_007366</name>
</gene>